<accession>A0A0K0G4H0</accession>
<evidence type="ECO:0000313" key="1">
    <source>
        <dbReference type="Proteomes" id="UP000035680"/>
    </source>
</evidence>
<sequence length="214" mass="23915">MSKQCGSTVSTAITHKSLNTTAKRSINKAPLPAKNVGSHELLCSQTKTTTPNTQKLMKGIKRPRKGFVSQPKKMRVFSDTTKIYVSPVIKVSDDLKKALQKANKNNGKDKHSYPLLNLSDTKYLLTDESDDERDRESIMNVNKKASIVSDVPPDPNTIEIRENNEGFKIDSFAVDNNTLKAIVVLSINAEETIRRFGKESIPHQKGSKEKYKNL</sequence>
<dbReference type="AlphaFoldDB" id="A0A0K0G4H0"/>
<organism evidence="1 2">
    <name type="scientific">Strongyloides venezuelensis</name>
    <name type="common">Threadworm</name>
    <dbReference type="NCBI Taxonomy" id="75913"/>
    <lineage>
        <taxon>Eukaryota</taxon>
        <taxon>Metazoa</taxon>
        <taxon>Ecdysozoa</taxon>
        <taxon>Nematoda</taxon>
        <taxon>Chromadorea</taxon>
        <taxon>Rhabditida</taxon>
        <taxon>Tylenchina</taxon>
        <taxon>Panagrolaimomorpha</taxon>
        <taxon>Strongyloidoidea</taxon>
        <taxon>Strongyloididae</taxon>
        <taxon>Strongyloides</taxon>
    </lineage>
</organism>
<evidence type="ECO:0000313" key="2">
    <source>
        <dbReference type="WBParaSite" id="SVE_1963100.1"/>
    </source>
</evidence>
<dbReference type="WBParaSite" id="SVE_1963100.1">
    <property type="protein sequence ID" value="SVE_1963100.1"/>
    <property type="gene ID" value="SVE_1963100"/>
</dbReference>
<dbReference type="Proteomes" id="UP000035680">
    <property type="component" value="Unassembled WGS sequence"/>
</dbReference>
<proteinExistence type="predicted"/>
<reference evidence="2" key="2">
    <citation type="submission" date="2015-08" db="UniProtKB">
        <authorList>
            <consortium name="WormBaseParasite"/>
        </authorList>
    </citation>
    <scope>IDENTIFICATION</scope>
</reference>
<keyword evidence="1" id="KW-1185">Reference proteome</keyword>
<reference evidence="1" key="1">
    <citation type="submission" date="2014-07" db="EMBL/GenBank/DDBJ databases">
        <authorList>
            <person name="Martin A.A"/>
            <person name="De Silva N."/>
        </authorList>
    </citation>
    <scope>NUCLEOTIDE SEQUENCE</scope>
</reference>
<name>A0A0K0G4H0_STRVS</name>
<protein>
    <submittedName>
        <fullName evidence="2">Uncharacterized protein</fullName>
    </submittedName>
</protein>